<evidence type="ECO:0000313" key="1">
    <source>
        <dbReference type="EMBL" id="MDG3496485.1"/>
    </source>
</evidence>
<protein>
    <submittedName>
        <fullName evidence="1">Uncharacterized protein</fullName>
    </submittedName>
</protein>
<proteinExistence type="predicted"/>
<dbReference type="AlphaFoldDB" id="A0A9X4RJY2"/>
<evidence type="ECO:0000313" key="2">
    <source>
        <dbReference type="Proteomes" id="UP001152872"/>
    </source>
</evidence>
<dbReference type="EMBL" id="VBTY01000190">
    <property type="protein sequence ID" value="MDG3496485.1"/>
    <property type="molecule type" value="Genomic_DNA"/>
</dbReference>
<keyword evidence="2" id="KW-1185">Reference proteome</keyword>
<sequence>MSDLPIEKQFTHMMFCQQIQNIDLDAAKQLLTELHMLYLGQQAVMVKIAKQEFLGGI</sequence>
<dbReference type="Proteomes" id="UP001152872">
    <property type="component" value="Unassembled WGS sequence"/>
</dbReference>
<reference evidence="1" key="1">
    <citation type="submission" date="2019-05" db="EMBL/GenBank/DDBJ databases">
        <title>Whole genome sequencing of Pseudanabaena catenata USMAC16.</title>
        <authorList>
            <person name="Khan Z."/>
            <person name="Omar W.M."/>
            <person name="Convey P."/>
            <person name="Merican F."/>
            <person name="Najimudin N."/>
        </authorList>
    </citation>
    <scope>NUCLEOTIDE SEQUENCE</scope>
    <source>
        <strain evidence="1">USMAC16</strain>
    </source>
</reference>
<accession>A0A9X4RJY2</accession>
<organism evidence="1 2">
    <name type="scientific">Pseudanabaena catenata USMAC16</name>
    <dbReference type="NCBI Taxonomy" id="1855837"/>
    <lineage>
        <taxon>Bacteria</taxon>
        <taxon>Bacillati</taxon>
        <taxon>Cyanobacteriota</taxon>
        <taxon>Cyanophyceae</taxon>
        <taxon>Pseudanabaenales</taxon>
        <taxon>Pseudanabaenaceae</taxon>
        <taxon>Pseudanabaena</taxon>
    </lineage>
</organism>
<comment type="caution">
    <text evidence="1">The sequence shown here is derived from an EMBL/GenBank/DDBJ whole genome shotgun (WGS) entry which is preliminary data.</text>
</comment>
<gene>
    <name evidence="1" type="ORF">FEV09_18250</name>
</gene>
<dbReference type="RefSeq" id="WP_009628665.1">
    <property type="nucleotide sequence ID" value="NZ_VBTY01000190.1"/>
</dbReference>
<name>A0A9X4RJY2_9CYAN</name>